<dbReference type="GO" id="GO:0003676">
    <property type="term" value="F:nucleic acid binding"/>
    <property type="evidence" value="ECO:0007669"/>
    <property type="project" value="InterPro"/>
</dbReference>
<dbReference type="AlphaFoldDB" id="A0A0G2E7D3"/>
<comment type="subcellular location">
    <subcellularLocation>
        <location evidence="1 7">Nucleus</location>
    </subcellularLocation>
</comment>
<dbReference type="Pfam" id="PF01585">
    <property type="entry name" value="G-patch"/>
    <property type="match status" value="1"/>
</dbReference>
<feature type="compositionally biased region" description="Basic and acidic residues" evidence="8">
    <location>
        <begin position="226"/>
        <end position="247"/>
    </location>
</feature>
<dbReference type="EMBL" id="LCWF01000120">
    <property type="protein sequence ID" value="KKY18549.1"/>
    <property type="molecule type" value="Genomic_DNA"/>
</dbReference>
<dbReference type="PIRSF" id="PIRSF017706">
    <property type="entry name" value="TFIP11"/>
    <property type="match status" value="1"/>
</dbReference>
<dbReference type="PROSITE" id="PS50174">
    <property type="entry name" value="G_PATCH"/>
    <property type="match status" value="1"/>
</dbReference>
<dbReference type="InterPro" id="IPR022783">
    <property type="entry name" value="GCFC_dom"/>
</dbReference>
<gene>
    <name evidence="10" type="ORF">UCRPC4_g04885</name>
</gene>
<evidence type="ECO:0000256" key="8">
    <source>
        <dbReference type="SAM" id="MobiDB-lite"/>
    </source>
</evidence>
<feature type="region of interest" description="Disordered" evidence="8">
    <location>
        <begin position="747"/>
        <end position="783"/>
    </location>
</feature>
<evidence type="ECO:0000256" key="3">
    <source>
        <dbReference type="ARBA" id="ARBA00022664"/>
    </source>
</evidence>
<dbReference type="PANTHER" id="PTHR23329">
    <property type="entry name" value="TUFTELIN-INTERACTING PROTEIN 11-RELATED"/>
    <property type="match status" value="1"/>
</dbReference>
<dbReference type="InterPro" id="IPR022159">
    <property type="entry name" value="STIP/TFIP11_N"/>
</dbReference>
<evidence type="ECO:0000313" key="10">
    <source>
        <dbReference type="EMBL" id="KKY18549.1"/>
    </source>
</evidence>
<organism evidence="10 11">
    <name type="scientific">Phaeomoniella chlamydospora</name>
    <name type="common">Phaeoacremonium chlamydosporum</name>
    <dbReference type="NCBI Taxonomy" id="158046"/>
    <lineage>
        <taxon>Eukaryota</taxon>
        <taxon>Fungi</taxon>
        <taxon>Dikarya</taxon>
        <taxon>Ascomycota</taxon>
        <taxon>Pezizomycotina</taxon>
        <taxon>Eurotiomycetes</taxon>
        <taxon>Chaetothyriomycetidae</taxon>
        <taxon>Phaeomoniellales</taxon>
        <taxon>Phaeomoniellaceae</taxon>
        <taxon>Phaeomoniella</taxon>
    </lineage>
</organism>
<keyword evidence="5 7" id="KW-0508">mRNA splicing</keyword>
<keyword evidence="4 7" id="KW-0747">Spliceosome</keyword>
<dbReference type="GO" id="GO:0000390">
    <property type="term" value="P:spliceosomal complex disassembly"/>
    <property type="evidence" value="ECO:0007669"/>
    <property type="project" value="InterPro"/>
</dbReference>
<feature type="compositionally biased region" description="Basic and acidic residues" evidence="8">
    <location>
        <begin position="56"/>
        <end position="69"/>
    </location>
</feature>
<evidence type="ECO:0000256" key="7">
    <source>
        <dbReference type="PIRNR" id="PIRNR017706"/>
    </source>
</evidence>
<comment type="caution">
    <text evidence="10">The sequence shown here is derived from an EMBL/GenBank/DDBJ whole genome shotgun (WGS) entry which is preliminary data.</text>
</comment>
<dbReference type="PANTHER" id="PTHR23329:SF1">
    <property type="entry name" value="TUFTELIN-INTERACTING PROTEIN 11"/>
    <property type="match status" value="1"/>
</dbReference>
<dbReference type="Proteomes" id="UP000053317">
    <property type="component" value="Unassembled WGS sequence"/>
</dbReference>
<dbReference type="GO" id="GO:0071008">
    <property type="term" value="C:U2-type post-mRNA release spliceosomal complex"/>
    <property type="evidence" value="ECO:0007669"/>
    <property type="project" value="TreeGrafter"/>
</dbReference>
<feature type="domain" description="G-patch" evidence="9">
    <location>
        <begin position="182"/>
        <end position="228"/>
    </location>
</feature>
<dbReference type="SMART" id="SM00443">
    <property type="entry name" value="G_patch"/>
    <property type="match status" value="1"/>
</dbReference>
<evidence type="ECO:0000256" key="1">
    <source>
        <dbReference type="ARBA" id="ARBA00004123"/>
    </source>
</evidence>
<feature type="region of interest" description="Disordered" evidence="8">
    <location>
        <begin position="222"/>
        <end position="284"/>
    </location>
</feature>
<evidence type="ECO:0000256" key="6">
    <source>
        <dbReference type="ARBA" id="ARBA00023242"/>
    </source>
</evidence>
<evidence type="ECO:0000259" key="9">
    <source>
        <dbReference type="PROSITE" id="PS50174"/>
    </source>
</evidence>
<dbReference type="Pfam" id="PF07842">
    <property type="entry name" value="GCFC"/>
    <property type="match status" value="1"/>
</dbReference>
<reference evidence="10 11" key="2">
    <citation type="submission" date="2015-05" db="EMBL/GenBank/DDBJ databases">
        <authorList>
            <person name="Morales-Cruz A."/>
            <person name="Amrine K.C."/>
            <person name="Cantu D."/>
        </authorList>
    </citation>
    <scope>NUCLEOTIDE SEQUENCE [LARGE SCALE GENOMIC DNA]</scope>
    <source>
        <strain evidence="10">UCRPC4</strain>
    </source>
</reference>
<evidence type="ECO:0000256" key="5">
    <source>
        <dbReference type="ARBA" id="ARBA00023187"/>
    </source>
</evidence>
<keyword evidence="6 7" id="KW-0539">Nucleus</keyword>
<name>A0A0G2E7D3_PHACM</name>
<sequence length="866" mass="97225">MSSSSDESSDQDDFVFPSTDPGVDEFEHLRRKRRKTGRDARESAALGIFGSDSEDERPGQRWKTKDLRGKGLGFVKSQQQPENMEESRKQSDDDSDAMSDDEADATTTGLGSVTPKGLGFGLIGNKQGLGANRNRNDSPFGMAFTPSSARDAFVSARPPRPEEPVKTTPTRPSNFGRDGNKSTSFAAKMMAKMGYVEGQGLGASGQGIINPIEVKLRPQGAGVGAVKEKTQQAREEAKREAARRGEVLEDSSEEERKRRRRAKEKRRLEGGSGASTPGGRPKIKYRTAADIEAATDGLQVPNVLKSLVDATGQEQKLLTSASGLMTPGTTTNGDNESLKIAKRAKRDLEAFADAWTAEMDRKKFIEAQEEQITSEIDKVQQESDHLLAIINSLSDLNIDPGDHSAFQWEQVVASLEILQLEHADEMDELGLSEAAVAVIEPMFRKEMDEWQPLDRPEYLVTTLRRLRTILGFSSDTPRPRQKVTTFYESMIVSHWLPRVRTVLVNEWDVHKPSPAIALLEGWKDVLPEFIYGQVMDQVLLRKLSTAVREWKPRSKKEKHSRSPPHVWLFPWLPYLQPDQLDTSNSSGLMAEVRRKFRHVLDRWDISAGVIDGLHHWKEVFRGDMDVLLRNHLLPRLAAHLRTRFVMNPQDQDITPLENVFKWKDMFRPSIIGELLAVEFFPKWHETLYIWLTSEPNYEEVGQWFTWWKEDFFPAEIRDVKAVVNEWDKGLEMMNQALELGDRAATELPSPISTNATNDARTAGRDTTPDKIKGKLQAPPATQPVEEPTFKDLVEDWCAAADLMLIPLREAHAATGSPIFRITASASGKGGVLIYLKGDVVWAQNRKRTTWEPIGLDNTLIARAEGK</sequence>
<proteinExistence type="inferred from homology"/>
<dbReference type="InterPro" id="IPR000467">
    <property type="entry name" value="G_patch_dom"/>
</dbReference>
<reference evidence="10 11" key="1">
    <citation type="submission" date="2015-05" db="EMBL/GenBank/DDBJ databases">
        <title>Distinctive expansion of gene families associated with plant cell wall degradation and secondary metabolism in the genomes of grapevine trunk pathogens.</title>
        <authorList>
            <person name="Lawrence D.P."/>
            <person name="Travadon R."/>
            <person name="Rolshausen P.E."/>
            <person name="Baumgartner K."/>
        </authorList>
    </citation>
    <scope>NUCLEOTIDE SEQUENCE [LARGE SCALE GENOMIC DNA]</scope>
    <source>
        <strain evidence="10">UCRPC4</strain>
    </source>
</reference>
<evidence type="ECO:0000256" key="2">
    <source>
        <dbReference type="ARBA" id="ARBA00010900"/>
    </source>
</evidence>
<keyword evidence="3 7" id="KW-0507">mRNA processing</keyword>
<protein>
    <submittedName>
        <fullName evidence="10">Putative g-patch domain-containing protein</fullName>
    </submittedName>
</protein>
<evidence type="ECO:0000256" key="4">
    <source>
        <dbReference type="ARBA" id="ARBA00022728"/>
    </source>
</evidence>
<feature type="compositionally biased region" description="Basic and acidic residues" evidence="8">
    <location>
        <begin position="761"/>
        <end position="772"/>
    </location>
</feature>
<comment type="similarity">
    <text evidence="2 7">Belongs to the TFP11/STIP family.</text>
</comment>
<dbReference type="OrthoDB" id="4822at2759"/>
<feature type="compositionally biased region" description="Polar residues" evidence="8">
    <location>
        <begin position="750"/>
        <end position="759"/>
    </location>
</feature>
<dbReference type="InterPro" id="IPR024933">
    <property type="entry name" value="TFP11"/>
</dbReference>
<feature type="region of interest" description="Disordered" evidence="8">
    <location>
        <begin position="1"/>
        <end position="182"/>
    </location>
</feature>
<dbReference type="InterPro" id="IPR045211">
    <property type="entry name" value="TFP11/STIP/Ntr1"/>
</dbReference>
<keyword evidence="11" id="KW-1185">Reference proteome</keyword>
<evidence type="ECO:0000313" key="11">
    <source>
        <dbReference type="Proteomes" id="UP000053317"/>
    </source>
</evidence>
<dbReference type="Pfam" id="PF12457">
    <property type="entry name" value="TIP_N"/>
    <property type="match status" value="1"/>
</dbReference>
<accession>A0A0G2E7D3</accession>
<feature type="compositionally biased region" description="Acidic residues" evidence="8">
    <location>
        <begin position="93"/>
        <end position="104"/>
    </location>
</feature>